<gene>
    <name evidence="4" type="ORF">J2X31_003593</name>
</gene>
<dbReference type="InterPro" id="IPR051803">
    <property type="entry name" value="TA_system_RelE-like_toxin"/>
</dbReference>
<evidence type="ECO:0000313" key="5">
    <source>
        <dbReference type="Proteomes" id="UP001255185"/>
    </source>
</evidence>
<proteinExistence type="inferred from homology"/>
<keyword evidence="5" id="KW-1185">Reference proteome</keyword>
<keyword evidence="2" id="KW-1277">Toxin-antitoxin system</keyword>
<dbReference type="PIRSF" id="PIRSF029218">
    <property type="entry name" value="ParE"/>
    <property type="match status" value="1"/>
</dbReference>
<dbReference type="PANTHER" id="PTHR33755">
    <property type="entry name" value="TOXIN PARE1-RELATED"/>
    <property type="match status" value="1"/>
</dbReference>
<dbReference type="InterPro" id="IPR028344">
    <property type="entry name" value="ParE1/4"/>
</dbReference>
<dbReference type="RefSeq" id="WP_310028756.1">
    <property type="nucleotide sequence ID" value="NZ_JAVDVI010000023.1"/>
</dbReference>
<protein>
    <recommendedName>
        <fullName evidence="3">Toxin</fullName>
    </recommendedName>
</protein>
<sequence length="99" mass="11906">MAKYKLTNEAVEDLTNIWDYTFDNWSEKQANTYYEMLLENCQFIANDPKIGKPYEEIKENLFGLKANRHIIFYRISEGKPIEITRILHERMDLKNRLSE</sequence>
<dbReference type="EMBL" id="JAVDVI010000023">
    <property type="protein sequence ID" value="MDR6969560.1"/>
    <property type="molecule type" value="Genomic_DNA"/>
</dbReference>
<accession>A0ABU1TUK1</accession>
<dbReference type="Pfam" id="PF05016">
    <property type="entry name" value="ParE_toxin"/>
    <property type="match status" value="1"/>
</dbReference>
<evidence type="ECO:0000313" key="4">
    <source>
        <dbReference type="EMBL" id="MDR6969560.1"/>
    </source>
</evidence>
<comment type="caution">
    <text evidence="4">The sequence shown here is derived from an EMBL/GenBank/DDBJ whole genome shotgun (WGS) entry which is preliminary data.</text>
</comment>
<comment type="similarity">
    <text evidence="1 3">Belongs to the RelE toxin family.</text>
</comment>
<dbReference type="InterPro" id="IPR035093">
    <property type="entry name" value="RelE/ParE_toxin_dom_sf"/>
</dbReference>
<name>A0ABU1TUK1_9FLAO</name>
<evidence type="ECO:0000256" key="2">
    <source>
        <dbReference type="ARBA" id="ARBA00022649"/>
    </source>
</evidence>
<dbReference type="InterPro" id="IPR007712">
    <property type="entry name" value="RelE/ParE_toxin"/>
</dbReference>
<organism evidence="4 5">
    <name type="scientific">Flavobacterium arsenatis</name>
    <dbReference type="NCBI Taxonomy" id="1484332"/>
    <lineage>
        <taxon>Bacteria</taxon>
        <taxon>Pseudomonadati</taxon>
        <taxon>Bacteroidota</taxon>
        <taxon>Flavobacteriia</taxon>
        <taxon>Flavobacteriales</taxon>
        <taxon>Flavobacteriaceae</taxon>
        <taxon>Flavobacterium</taxon>
    </lineage>
</organism>
<dbReference type="Proteomes" id="UP001255185">
    <property type="component" value="Unassembled WGS sequence"/>
</dbReference>
<dbReference type="PANTHER" id="PTHR33755:SF9">
    <property type="entry name" value="TOXIN PARE1"/>
    <property type="match status" value="1"/>
</dbReference>
<dbReference type="Gene3D" id="3.30.2310.20">
    <property type="entry name" value="RelE-like"/>
    <property type="match status" value="1"/>
</dbReference>
<reference evidence="4 5" key="1">
    <citation type="submission" date="2023-07" db="EMBL/GenBank/DDBJ databases">
        <title>Sorghum-associated microbial communities from plants grown in Nebraska, USA.</title>
        <authorList>
            <person name="Schachtman D."/>
        </authorList>
    </citation>
    <scope>NUCLEOTIDE SEQUENCE [LARGE SCALE GENOMIC DNA]</scope>
    <source>
        <strain evidence="4 5">3773</strain>
    </source>
</reference>
<evidence type="ECO:0000256" key="3">
    <source>
        <dbReference type="PIRNR" id="PIRNR029218"/>
    </source>
</evidence>
<evidence type="ECO:0000256" key="1">
    <source>
        <dbReference type="ARBA" id="ARBA00006226"/>
    </source>
</evidence>